<reference evidence="1 2" key="1">
    <citation type="journal article" date="2009" name="Biosci. Biotechnol. Biochem.">
        <title>WeGAS: a web-based microbial genome annotation system.</title>
        <authorList>
            <person name="Lee D."/>
            <person name="Seo H."/>
            <person name="Park C."/>
            <person name="Park K."/>
        </authorList>
    </citation>
    <scope>NUCLEOTIDE SEQUENCE [LARGE SCALE GENOMIC DNA]</scope>
    <source>
        <strain evidence="2">ATCC 49049 / DSM 4359 / NBRC 107923 / NS-E</strain>
    </source>
</reference>
<sequence length="205" mass="22194">MEKSFKMIPLKKGGERMKRVLFWSALITSGILLLVSGCIPVPIPIDLGNLGIEPQVFGIPQGSSTTLDATWTSFIIKAEDVKNAQQEAGIPGTVHLHNIEVSGNVTVEGDLNLEGFIGFSLTEPTSTPTIGDIDIKINAPQQTEYSPSISASNSPALKEALNRINNGEDVTLWVIFGQRNYSSTNGATVTVEIENVKLRVTWTAW</sequence>
<dbReference type="Proteomes" id="UP000000445">
    <property type="component" value="Chromosome"/>
</dbReference>
<accession>B9K6V0</accession>
<dbReference type="HOGENOM" id="CLU_1433863_0_0_0"/>
<dbReference type="EMBL" id="CP000916">
    <property type="protein sequence ID" value="ACM22683.1"/>
    <property type="molecule type" value="Genomic_DNA"/>
</dbReference>
<dbReference type="AlphaFoldDB" id="B9K6V0"/>
<evidence type="ECO:0000313" key="2">
    <source>
        <dbReference type="Proteomes" id="UP000000445"/>
    </source>
</evidence>
<protein>
    <submittedName>
        <fullName evidence="1">Uncharacterized protein</fullName>
    </submittedName>
</protein>
<dbReference type="STRING" id="309803.CTN_0507"/>
<proteinExistence type="predicted"/>
<evidence type="ECO:0000313" key="1">
    <source>
        <dbReference type="EMBL" id="ACM22683.1"/>
    </source>
</evidence>
<gene>
    <name evidence="1" type="ordered locus">CTN_0507</name>
</gene>
<name>B9K6V0_THENN</name>
<keyword evidence="2" id="KW-1185">Reference proteome</keyword>
<organism evidence="1 2">
    <name type="scientific">Thermotoga neapolitana (strain ATCC 49049 / DSM 4359 / NBRC 107923 / NS-E)</name>
    <dbReference type="NCBI Taxonomy" id="309803"/>
    <lineage>
        <taxon>Bacteria</taxon>
        <taxon>Thermotogati</taxon>
        <taxon>Thermotogota</taxon>
        <taxon>Thermotogae</taxon>
        <taxon>Thermotogales</taxon>
        <taxon>Thermotogaceae</taxon>
        <taxon>Thermotoga</taxon>
    </lineage>
</organism>
<dbReference type="KEGG" id="tna:CTN_0507"/>